<organism evidence="2 3">
    <name type="scientific">Myotis myotis</name>
    <name type="common">Greater mouse-eared bat</name>
    <name type="synonym">Vespertilio myotis</name>
    <dbReference type="NCBI Taxonomy" id="51298"/>
    <lineage>
        <taxon>Eukaryota</taxon>
        <taxon>Metazoa</taxon>
        <taxon>Chordata</taxon>
        <taxon>Craniata</taxon>
        <taxon>Vertebrata</taxon>
        <taxon>Euteleostomi</taxon>
        <taxon>Mammalia</taxon>
        <taxon>Eutheria</taxon>
        <taxon>Laurasiatheria</taxon>
        <taxon>Chiroptera</taxon>
        <taxon>Yangochiroptera</taxon>
        <taxon>Vespertilionidae</taxon>
        <taxon>Myotis</taxon>
    </lineage>
</organism>
<reference evidence="2 3" key="1">
    <citation type="journal article" date="2020" name="Nature">
        <title>Six reference-quality genomes reveal evolution of bat adaptations.</title>
        <authorList>
            <person name="Jebb D."/>
            <person name="Huang Z."/>
            <person name="Pippel M."/>
            <person name="Hughes G.M."/>
            <person name="Lavrichenko K."/>
            <person name="Devanna P."/>
            <person name="Winkler S."/>
            <person name="Jermiin L.S."/>
            <person name="Skirmuntt E.C."/>
            <person name="Katzourakis A."/>
            <person name="Burkitt-Gray L."/>
            <person name="Ray D.A."/>
            <person name="Sullivan K.A.M."/>
            <person name="Roscito J.G."/>
            <person name="Kirilenko B.M."/>
            <person name="Davalos L.M."/>
            <person name="Corthals A.P."/>
            <person name="Power M.L."/>
            <person name="Jones G."/>
            <person name="Ransome R.D."/>
            <person name="Dechmann D.K.N."/>
            <person name="Locatelli A.G."/>
            <person name="Puechmaille S.J."/>
            <person name="Fedrigo O."/>
            <person name="Jarvis E.D."/>
            <person name="Hiller M."/>
            <person name="Vernes S.C."/>
            <person name="Myers E.W."/>
            <person name="Teeling E.C."/>
        </authorList>
    </citation>
    <scope>NUCLEOTIDE SEQUENCE [LARGE SCALE GENOMIC DNA]</scope>
    <source>
        <strain evidence="2">MMyoMyo1</strain>
        <tissue evidence="2">Flight muscle</tissue>
    </source>
</reference>
<proteinExistence type="predicted"/>
<evidence type="ECO:0000313" key="3">
    <source>
        <dbReference type="Proteomes" id="UP000527355"/>
    </source>
</evidence>
<evidence type="ECO:0000256" key="1">
    <source>
        <dbReference type="SAM" id="MobiDB-lite"/>
    </source>
</evidence>
<feature type="region of interest" description="Disordered" evidence="1">
    <location>
        <begin position="1"/>
        <end position="25"/>
    </location>
</feature>
<sequence>MASQLGSARAGLRAQPPGPAPSPCAGALRGAIWEPVLHAALPGGSLEPEAGEGLAFSLCPDSSCALREESPSPLGEWEELSASAPPLLTWTEVFQPQGSSSLAGPLELGSFQHCQHLIHTLPSCSSCLLGTPLRLPGQDPNLIIPVMCCLPSQSQPPPAAVPASSVIITIAVTIQL</sequence>
<keyword evidence="3" id="KW-1185">Reference proteome</keyword>
<gene>
    <name evidence="2" type="ORF">mMyoMyo1_009003</name>
</gene>
<name>A0A7J7TTU0_MYOMY</name>
<dbReference type="Proteomes" id="UP000527355">
    <property type="component" value="Unassembled WGS sequence"/>
</dbReference>
<accession>A0A7J7TTU0</accession>
<protein>
    <submittedName>
        <fullName evidence="2">Uncharacterized protein</fullName>
    </submittedName>
</protein>
<dbReference type="AlphaFoldDB" id="A0A7J7TTU0"/>
<dbReference type="EMBL" id="JABWUV010000015">
    <property type="protein sequence ID" value="KAF6304024.1"/>
    <property type="molecule type" value="Genomic_DNA"/>
</dbReference>
<comment type="caution">
    <text evidence="2">The sequence shown here is derived from an EMBL/GenBank/DDBJ whole genome shotgun (WGS) entry which is preliminary data.</text>
</comment>
<evidence type="ECO:0000313" key="2">
    <source>
        <dbReference type="EMBL" id="KAF6304024.1"/>
    </source>
</evidence>